<keyword evidence="11" id="KW-0472">Membrane</keyword>
<keyword evidence="26" id="KW-1185">Reference proteome</keyword>
<comment type="catalytic activity">
    <reaction evidence="20">
        <text>hexadecanoyl-CoA + H2O = hexadecanoate + CoA + H(+)</text>
        <dbReference type="Rhea" id="RHEA:16645"/>
        <dbReference type="ChEBI" id="CHEBI:7896"/>
        <dbReference type="ChEBI" id="CHEBI:15377"/>
        <dbReference type="ChEBI" id="CHEBI:15378"/>
        <dbReference type="ChEBI" id="CHEBI:57287"/>
        <dbReference type="ChEBI" id="CHEBI:57379"/>
        <dbReference type="EC" id="3.1.2.2"/>
    </reaction>
    <physiologicalReaction direction="left-to-right" evidence="20">
        <dbReference type="Rhea" id="RHEA:16646"/>
    </physiologicalReaction>
</comment>
<dbReference type="PANTHER" id="PTHR12418">
    <property type="entry name" value="ACYL-COENZYME A THIOESTERASE THEM4"/>
    <property type="match status" value="1"/>
</dbReference>
<dbReference type="InterPro" id="IPR006683">
    <property type="entry name" value="Thioestr_dom"/>
</dbReference>
<evidence type="ECO:0000256" key="9">
    <source>
        <dbReference type="ARBA" id="ARBA00022946"/>
    </source>
</evidence>
<evidence type="ECO:0000256" key="12">
    <source>
        <dbReference type="ARBA" id="ARBA00023273"/>
    </source>
</evidence>
<evidence type="ECO:0000256" key="23">
    <source>
        <dbReference type="ARBA" id="ARBA00048180"/>
    </source>
</evidence>
<evidence type="ECO:0000256" key="11">
    <source>
        <dbReference type="ARBA" id="ARBA00023136"/>
    </source>
</evidence>
<evidence type="ECO:0000256" key="7">
    <source>
        <dbReference type="ARBA" id="ARBA00022801"/>
    </source>
</evidence>
<evidence type="ECO:0000256" key="14">
    <source>
        <dbReference type="ARBA" id="ARBA00037002"/>
    </source>
</evidence>
<evidence type="ECO:0000256" key="4">
    <source>
        <dbReference type="ARBA" id="ARBA00022475"/>
    </source>
</evidence>
<dbReference type="PANTHER" id="PTHR12418:SF19">
    <property type="entry name" value="ACYL-COENZYME A THIOESTERASE THEM4"/>
    <property type="match status" value="1"/>
</dbReference>
<evidence type="ECO:0000256" key="8">
    <source>
        <dbReference type="ARBA" id="ARBA00022832"/>
    </source>
</evidence>
<keyword evidence="7" id="KW-0378">Hydrolase</keyword>
<evidence type="ECO:0000256" key="20">
    <source>
        <dbReference type="ARBA" id="ARBA00047734"/>
    </source>
</evidence>
<dbReference type="CDD" id="cd03443">
    <property type="entry name" value="PaaI_thioesterase"/>
    <property type="match status" value="1"/>
</dbReference>
<dbReference type="Gene3D" id="3.10.129.10">
    <property type="entry name" value="Hotdog Thioesterase"/>
    <property type="match status" value="1"/>
</dbReference>
<dbReference type="SUPFAM" id="SSF54637">
    <property type="entry name" value="Thioesterase/thiol ester dehydrase-isomerase"/>
    <property type="match status" value="1"/>
</dbReference>
<keyword evidence="10" id="KW-0443">Lipid metabolism</keyword>
<comment type="catalytic activity">
    <reaction evidence="19">
        <text>octanoyl-CoA + H2O = octanoate + CoA + H(+)</text>
        <dbReference type="Rhea" id="RHEA:30143"/>
        <dbReference type="ChEBI" id="CHEBI:15377"/>
        <dbReference type="ChEBI" id="CHEBI:15378"/>
        <dbReference type="ChEBI" id="CHEBI:25646"/>
        <dbReference type="ChEBI" id="CHEBI:57287"/>
        <dbReference type="ChEBI" id="CHEBI:57386"/>
    </reaction>
    <physiologicalReaction direction="left-to-right" evidence="19">
        <dbReference type="Rhea" id="RHEA:30144"/>
    </physiologicalReaction>
</comment>
<evidence type="ECO:0000256" key="10">
    <source>
        <dbReference type="ARBA" id="ARBA00023098"/>
    </source>
</evidence>
<dbReference type="InterPro" id="IPR052365">
    <property type="entry name" value="THEM4/THEM5_acyl-CoA_thioest"/>
</dbReference>
<evidence type="ECO:0000313" key="26">
    <source>
        <dbReference type="Proteomes" id="UP000657931"/>
    </source>
</evidence>
<keyword evidence="6" id="KW-0053">Apoptosis</keyword>
<keyword evidence="5" id="KW-0963">Cytoplasm</keyword>
<evidence type="ECO:0000256" key="5">
    <source>
        <dbReference type="ARBA" id="ARBA00022490"/>
    </source>
</evidence>
<dbReference type="NCBIfam" id="TIGR00369">
    <property type="entry name" value="unchar_dom_1"/>
    <property type="match status" value="1"/>
</dbReference>
<evidence type="ECO:0000256" key="3">
    <source>
        <dbReference type="ARBA" id="ARBA00004632"/>
    </source>
</evidence>
<keyword evidence="8" id="KW-0276">Fatty acid metabolism</keyword>
<comment type="catalytic activity">
    <reaction evidence="22">
        <text>dodecanoyl-CoA + H2O = dodecanoate + CoA + H(+)</text>
        <dbReference type="Rhea" id="RHEA:30135"/>
        <dbReference type="ChEBI" id="CHEBI:15377"/>
        <dbReference type="ChEBI" id="CHEBI:15378"/>
        <dbReference type="ChEBI" id="CHEBI:18262"/>
        <dbReference type="ChEBI" id="CHEBI:57287"/>
        <dbReference type="ChEBI" id="CHEBI:57375"/>
    </reaction>
    <physiologicalReaction direction="left-to-right" evidence="22">
        <dbReference type="Rhea" id="RHEA:30136"/>
    </physiologicalReaction>
</comment>
<evidence type="ECO:0000256" key="15">
    <source>
        <dbReference type="ARBA" id="ARBA00038456"/>
    </source>
</evidence>
<evidence type="ECO:0000256" key="13">
    <source>
        <dbReference type="ARBA" id="ARBA00035852"/>
    </source>
</evidence>
<evidence type="ECO:0000256" key="6">
    <source>
        <dbReference type="ARBA" id="ARBA00022703"/>
    </source>
</evidence>
<dbReference type="Proteomes" id="UP000657931">
    <property type="component" value="Unassembled WGS sequence"/>
</dbReference>
<protein>
    <recommendedName>
        <fullName evidence="17">Acyl-coenzyme A thioesterase THEM4</fullName>
        <ecNumber evidence="16">3.1.2.2</ecNumber>
    </recommendedName>
    <alternativeName>
        <fullName evidence="18">Thioesterase superfamily member 4</fullName>
    </alternativeName>
</protein>
<name>A0ABR8QMW2_9BACI</name>
<keyword evidence="12" id="KW-0966">Cell projection</keyword>
<gene>
    <name evidence="25" type="ORF">H9655_07385</name>
</gene>
<evidence type="ECO:0000256" key="2">
    <source>
        <dbReference type="ARBA" id="ARBA00004496"/>
    </source>
</evidence>
<proteinExistence type="inferred from homology"/>
<dbReference type="Pfam" id="PF03061">
    <property type="entry name" value="4HBT"/>
    <property type="match status" value="1"/>
</dbReference>
<evidence type="ECO:0000256" key="22">
    <source>
        <dbReference type="ARBA" id="ARBA00048074"/>
    </source>
</evidence>
<comment type="catalytic activity">
    <reaction evidence="14">
        <text>(9Z)-octadecenoyl-CoA + H2O = (9Z)-octadecenoate + CoA + H(+)</text>
        <dbReference type="Rhea" id="RHEA:40139"/>
        <dbReference type="ChEBI" id="CHEBI:15377"/>
        <dbReference type="ChEBI" id="CHEBI:15378"/>
        <dbReference type="ChEBI" id="CHEBI:30823"/>
        <dbReference type="ChEBI" id="CHEBI:57287"/>
        <dbReference type="ChEBI" id="CHEBI:57387"/>
    </reaction>
    <physiologicalReaction direction="left-to-right" evidence="14">
        <dbReference type="Rhea" id="RHEA:40140"/>
    </physiologicalReaction>
</comment>
<dbReference type="RefSeq" id="WP_191812448.1">
    <property type="nucleotide sequence ID" value="NZ_JACSQT010000002.1"/>
</dbReference>
<reference evidence="25 26" key="1">
    <citation type="submission" date="2020-08" db="EMBL/GenBank/DDBJ databases">
        <title>A Genomic Blueprint of the Chicken Gut Microbiome.</title>
        <authorList>
            <person name="Gilroy R."/>
            <person name="Ravi A."/>
            <person name="Getino M."/>
            <person name="Pursley I."/>
            <person name="Horton D.L."/>
            <person name="Alikhan N.-F."/>
            <person name="Baker D."/>
            <person name="Gharbi K."/>
            <person name="Hall N."/>
            <person name="Watson M."/>
            <person name="Adriaenssens E.M."/>
            <person name="Foster-Nyarko E."/>
            <person name="Jarju S."/>
            <person name="Secka A."/>
            <person name="Antonio M."/>
            <person name="Oren A."/>
            <person name="Chaudhuri R."/>
            <person name="La Ragione R.M."/>
            <person name="Hildebrand F."/>
            <person name="Pallen M.J."/>
        </authorList>
    </citation>
    <scope>NUCLEOTIDE SEQUENCE [LARGE SCALE GENOMIC DNA]</scope>
    <source>
        <strain evidence="25 26">Sa5YUA1</strain>
    </source>
</reference>
<evidence type="ECO:0000259" key="24">
    <source>
        <dbReference type="Pfam" id="PF03061"/>
    </source>
</evidence>
<evidence type="ECO:0000256" key="17">
    <source>
        <dbReference type="ARBA" id="ARBA00040123"/>
    </source>
</evidence>
<evidence type="ECO:0000313" key="25">
    <source>
        <dbReference type="EMBL" id="MBD7936849.1"/>
    </source>
</evidence>
<comment type="similarity">
    <text evidence="15">Belongs to the THEM4/THEM5 thioesterase family.</text>
</comment>
<comment type="catalytic activity">
    <reaction evidence="23">
        <text>tetradecanoyl-CoA + H2O = tetradecanoate + CoA + H(+)</text>
        <dbReference type="Rhea" id="RHEA:40119"/>
        <dbReference type="ChEBI" id="CHEBI:15377"/>
        <dbReference type="ChEBI" id="CHEBI:15378"/>
        <dbReference type="ChEBI" id="CHEBI:30807"/>
        <dbReference type="ChEBI" id="CHEBI:57287"/>
        <dbReference type="ChEBI" id="CHEBI:57385"/>
    </reaction>
    <physiologicalReaction direction="left-to-right" evidence="23">
        <dbReference type="Rhea" id="RHEA:40120"/>
    </physiologicalReaction>
</comment>
<feature type="domain" description="Thioesterase" evidence="24">
    <location>
        <begin position="76"/>
        <end position="152"/>
    </location>
</feature>
<evidence type="ECO:0000256" key="16">
    <source>
        <dbReference type="ARBA" id="ARBA00038848"/>
    </source>
</evidence>
<evidence type="ECO:0000256" key="19">
    <source>
        <dbReference type="ARBA" id="ARBA00047588"/>
    </source>
</evidence>
<dbReference type="EC" id="3.1.2.2" evidence="16"/>
<dbReference type="EMBL" id="JACSQT010000002">
    <property type="protein sequence ID" value="MBD7936849.1"/>
    <property type="molecule type" value="Genomic_DNA"/>
</dbReference>
<dbReference type="InterPro" id="IPR003736">
    <property type="entry name" value="PAAI_dom"/>
</dbReference>
<evidence type="ECO:0000256" key="21">
    <source>
        <dbReference type="ARBA" id="ARBA00047969"/>
    </source>
</evidence>
<evidence type="ECO:0000256" key="1">
    <source>
        <dbReference type="ARBA" id="ARBA00004170"/>
    </source>
</evidence>
<keyword evidence="9" id="KW-0809">Transit peptide</keyword>
<evidence type="ECO:0000256" key="18">
    <source>
        <dbReference type="ARBA" id="ARBA00043210"/>
    </source>
</evidence>
<dbReference type="InterPro" id="IPR029069">
    <property type="entry name" value="HotDog_dom_sf"/>
</dbReference>
<keyword evidence="4" id="KW-1003">Cell membrane</keyword>
<comment type="catalytic activity">
    <reaction evidence="13">
        <text>(5Z,8Z,11Z,14Z)-eicosatetraenoyl-CoA + H2O = (5Z,8Z,11Z,14Z)-eicosatetraenoate + CoA + H(+)</text>
        <dbReference type="Rhea" id="RHEA:40151"/>
        <dbReference type="ChEBI" id="CHEBI:15377"/>
        <dbReference type="ChEBI" id="CHEBI:15378"/>
        <dbReference type="ChEBI" id="CHEBI:32395"/>
        <dbReference type="ChEBI" id="CHEBI:57287"/>
        <dbReference type="ChEBI" id="CHEBI:57368"/>
    </reaction>
    <physiologicalReaction direction="left-to-right" evidence="13">
        <dbReference type="Rhea" id="RHEA:40152"/>
    </physiologicalReaction>
</comment>
<comment type="subcellular location">
    <subcellularLocation>
        <location evidence="3">Cell projection</location>
        <location evidence="3">Ruffle membrane</location>
    </subcellularLocation>
    <subcellularLocation>
        <location evidence="2">Cytoplasm</location>
    </subcellularLocation>
    <subcellularLocation>
        <location evidence="1">Membrane</location>
        <topology evidence="1">Peripheral membrane protein</topology>
    </subcellularLocation>
</comment>
<comment type="caution">
    <text evidence="25">The sequence shown here is derived from an EMBL/GenBank/DDBJ whole genome shotgun (WGS) entry which is preliminary data.</text>
</comment>
<sequence length="163" mass="17936">MMTNKDLLLQKFSKMIDQTTDKDLPLINTIVDSLERQQNGTNRSYIEAFMNVEEQLEDDTVTISIPITPLLYNPLGIVHGGMIATLIDTAMGTLSNKATPIDKMAVTTQLNIHYLAAIKGNNLTCYATITHKGSRMMVLSAVVERDDGKKVAIASSNFFVVGK</sequence>
<accession>A0ABR8QMW2</accession>
<comment type="catalytic activity">
    <reaction evidence="21">
        <text>decanoyl-CoA + H2O = decanoate + CoA + H(+)</text>
        <dbReference type="Rhea" id="RHEA:40059"/>
        <dbReference type="ChEBI" id="CHEBI:15377"/>
        <dbReference type="ChEBI" id="CHEBI:15378"/>
        <dbReference type="ChEBI" id="CHEBI:27689"/>
        <dbReference type="ChEBI" id="CHEBI:57287"/>
        <dbReference type="ChEBI" id="CHEBI:61430"/>
    </reaction>
    <physiologicalReaction direction="left-to-right" evidence="21">
        <dbReference type="Rhea" id="RHEA:40060"/>
    </physiologicalReaction>
</comment>
<organism evidence="25 26">
    <name type="scientific">Cytobacillus stercorigallinarum</name>
    <dbReference type="NCBI Taxonomy" id="2762240"/>
    <lineage>
        <taxon>Bacteria</taxon>
        <taxon>Bacillati</taxon>
        <taxon>Bacillota</taxon>
        <taxon>Bacilli</taxon>
        <taxon>Bacillales</taxon>
        <taxon>Bacillaceae</taxon>
        <taxon>Cytobacillus</taxon>
    </lineage>
</organism>